<dbReference type="VEuPathDB" id="FungiDB:P175DRAFT_0534157"/>
<dbReference type="PANTHER" id="PTHR35569:SF1">
    <property type="entry name" value="CYANAMIDE HYDRATASE DDI2-RELATED"/>
    <property type="match status" value="1"/>
</dbReference>
<evidence type="ECO:0008006" key="3">
    <source>
        <dbReference type="Google" id="ProtNLM"/>
    </source>
</evidence>
<name>A0A2T5LTU2_9EURO</name>
<dbReference type="SUPFAM" id="SSF109604">
    <property type="entry name" value="HD-domain/PDEase-like"/>
    <property type="match status" value="1"/>
</dbReference>
<dbReference type="EMBL" id="MSFN02000006">
    <property type="protein sequence ID" value="PTU19702.1"/>
    <property type="molecule type" value="Genomic_DNA"/>
</dbReference>
<dbReference type="AlphaFoldDB" id="A0A2T5LTU2"/>
<evidence type="ECO:0000313" key="2">
    <source>
        <dbReference type="Proteomes" id="UP000244073"/>
    </source>
</evidence>
<sequence length="142" mass="16957">MARSPGVRLSLIVNSPETKELAKYDIMRAEEPPARGVVSHNWDEEFYYFLQFTPFCRIQYEHYSLQHRSQIRLWRAEFQAYARDHLPTLTYHHSTRVYHYGIAMKCYLVPEWEFTDETYFLTCMLHDIGATAENIRQAKSQT</sequence>
<comment type="caution">
    <text evidence="1">The sequence shown here is derived from an EMBL/GenBank/DDBJ whole genome shotgun (WGS) entry which is preliminary data.</text>
</comment>
<evidence type="ECO:0000313" key="1">
    <source>
        <dbReference type="EMBL" id="PTU19702.1"/>
    </source>
</evidence>
<accession>A0A2T5LTU2</accession>
<proteinExistence type="predicted"/>
<reference evidence="1 2" key="1">
    <citation type="journal article" date="2018" name="Proc. Natl. Acad. Sci. U.S.A.">
        <title>Linking secondary metabolites to gene clusters through genome sequencing of six diverse Aspergillus species.</title>
        <authorList>
            <person name="Kaerboelling I."/>
            <person name="Vesth T.C."/>
            <person name="Frisvad J.C."/>
            <person name="Nybo J.L."/>
            <person name="Theobald S."/>
            <person name="Kuo A."/>
            <person name="Bowyer P."/>
            <person name="Matsuda Y."/>
            <person name="Mondo S."/>
            <person name="Lyhne E.K."/>
            <person name="Kogle M.E."/>
            <person name="Clum A."/>
            <person name="Lipzen A."/>
            <person name="Salamov A."/>
            <person name="Ngan C.Y."/>
            <person name="Daum C."/>
            <person name="Chiniquy J."/>
            <person name="Barry K."/>
            <person name="LaButti K."/>
            <person name="Haridas S."/>
            <person name="Simmons B.A."/>
            <person name="Magnuson J.K."/>
            <person name="Mortensen U.H."/>
            <person name="Larsen T.O."/>
            <person name="Grigoriev I.V."/>
            <person name="Baker S.E."/>
            <person name="Andersen M.R."/>
        </authorList>
    </citation>
    <scope>NUCLEOTIDE SEQUENCE [LARGE SCALE GENOMIC DNA]</scope>
    <source>
        <strain evidence="1 2">IBT 24754</strain>
    </source>
</reference>
<gene>
    <name evidence="1" type="ORF">P175DRAFT_0534157</name>
</gene>
<dbReference type="GeneID" id="63816994"/>
<protein>
    <recommendedName>
        <fullName evidence="3">HD domain-containing protein</fullName>
    </recommendedName>
</protein>
<organism evidence="1 2">
    <name type="scientific">Aspergillus ochraceoroseus IBT 24754</name>
    <dbReference type="NCBI Taxonomy" id="1392256"/>
    <lineage>
        <taxon>Eukaryota</taxon>
        <taxon>Fungi</taxon>
        <taxon>Dikarya</taxon>
        <taxon>Ascomycota</taxon>
        <taxon>Pezizomycotina</taxon>
        <taxon>Eurotiomycetes</taxon>
        <taxon>Eurotiomycetidae</taxon>
        <taxon>Eurotiales</taxon>
        <taxon>Aspergillaceae</taxon>
        <taxon>Aspergillus</taxon>
        <taxon>Aspergillus subgen. Nidulantes</taxon>
    </lineage>
</organism>
<dbReference type="Proteomes" id="UP000244073">
    <property type="component" value="Unassembled WGS sequence"/>
</dbReference>
<dbReference type="PANTHER" id="PTHR35569">
    <property type="entry name" value="CYANAMIDE HYDRATASE DDI2-RELATED"/>
    <property type="match status" value="1"/>
</dbReference>
<dbReference type="OrthoDB" id="409121at2759"/>
<dbReference type="RefSeq" id="XP_040751094.1">
    <property type="nucleotide sequence ID" value="XM_040900112.1"/>
</dbReference>